<keyword evidence="2" id="KW-0813">Transport</keyword>
<name>A0A377WKV2_KLEPN</name>
<organism evidence="9 10">
    <name type="scientific">Klebsiella pneumoniae</name>
    <dbReference type="NCBI Taxonomy" id="573"/>
    <lineage>
        <taxon>Bacteria</taxon>
        <taxon>Pseudomonadati</taxon>
        <taxon>Pseudomonadota</taxon>
        <taxon>Gammaproteobacteria</taxon>
        <taxon>Enterobacterales</taxon>
        <taxon>Enterobacteriaceae</taxon>
        <taxon>Klebsiella/Raoultella group</taxon>
        <taxon>Klebsiella</taxon>
        <taxon>Klebsiella pneumoniae complex</taxon>
    </lineage>
</organism>
<protein>
    <submittedName>
        <fullName evidence="9">L-threonine transporter, anaerobically inducible</fullName>
    </submittedName>
</protein>
<keyword evidence="4" id="KW-0997">Cell inner membrane</keyword>
<gene>
    <name evidence="9" type="primary">tdcC_3</name>
    <name evidence="9" type="ORF">NCTC8849_03688</name>
</gene>
<evidence type="ECO:0000256" key="6">
    <source>
        <dbReference type="ARBA" id="ARBA00022989"/>
    </source>
</evidence>
<dbReference type="GO" id="GO:0005886">
    <property type="term" value="C:plasma membrane"/>
    <property type="evidence" value="ECO:0007669"/>
    <property type="project" value="UniProtKB-SubCell"/>
</dbReference>
<reference evidence="9 10" key="1">
    <citation type="submission" date="2018-06" db="EMBL/GenBank/DDBJ databases">
        <authorList>
            <consortium name="Pathogen Informatics"/>
            <person name="Doyle S."/>
        </authorList>
    </citation>
    <scope>NUCLEOTIDE SEQUENCE [LARGE SCALE GENOMIC DNA]</scope>
    <source>
        <strain evidence="9 10">NCTC8849</strain>
    </source>
</reference>
<keyword evidence="6 8" id="KW-1133">Transmembrane helix</keyword>
<keyword evidence="5 8" id="KW-0812">Transmembrane</keyword>
<feature type="transmembrane region" description="Helical" evidence="8">
    <location>
        <begin position="12"/>
        <end position="32"/>
    </location>
</feature>
<evidence type="ECO:0000256" key="7">
    <source>
        <dbReference type="ARBA" id="ARBA00023136"/>
    </source>
</evidence>
<accession>A0A377WKV2</accession>
<evidence type="ECO:0000313" key="10">
    <source>
        <dbReference type="Proteomes" id="UP000254799"/>
    </source>
</evidence>
<keyword evidence="3" id="KW-1003">Cell membrane</keyword>
<keyword evidence="7 8" id="KW-0472">Membrane</keyword>
<dbReference type="AlphaFoldDB" id="A0A377WKV2"/>
<evidence type="ECO:0000256" key="8">
    <source>
        <dbReference type="SAM" id="Phobius"/>
    </source>
</evidence>
<dbReference type="PANTHER" id="PTHR35334:SF1">
    <property type="entry name" value="THREONINE_SERINE TRANSPORTER TDCC"/>
    <property type="match status" value="1"/>
</dbReference>
<dbReference type="EMBL" id="UGLC01000002">
    <property type="protein sequence ID" value="STT55089.1"/>
    <property type="molecule type" value="Genomic_DNA"/>
</dbReference>
<evidence type="ECO:0000256" key="3">
    <source>
        <dbReference type="ARBA" id="ARBA00022475"/>
    </source>
</evidence>
<evidence type="ECO:0000256" key="5">
    <source>
        <dbReference type="ARBA" id="ARBA00022692"/>
    </source>
</evidence>
<dbReference type="InterPro" id="IPR018227">
    <property type="entry name" value="Amino_acid_transport_2"/>
</dbReference>
<dbReference type="GO" id="GO:0003333">
    <property type="term" value="P:amino acid transmembrane transport"/>
    <property type="evidence" value="ECO:0007669"/>
    <property type="project" value="InterPro"/>
</dbReference>
<dbReference type="PANTHER" id="PTHR35334">
    <property type="entry name" value="SERINE TRANSPORTER"/>
    <property type="match status" value="1"/>
</dbReference>
<feature type="transmembrane region" description="Helical" evidence="8">
    <location>
        <begin position="44"/>
        <end position="65"/>
    </location>
</feature>
<evidence type="ECO:0000256" key="1">
    <source>
        <dbReference type="ARBA" id="ARBA00004429"/>
    </source>
</evidence>
<evidence type="ECO:0000256" key="2">
    <source>
        <dbReference type="ARBA" id="ARBA00022448"/>
    </source>
</evidence>
<proteinExistence type="predicted"/>
<sequence length="66" mass="7452">MTFWENQLQMPALNRGVVALLLLLLMAFVIWFGKDLMVKVMSYLVWPFIASLVVISLSLIPTGIAQ</sequence>
<dbReference type="Proteomes" id="UP000254799">
    <property type="component" value="Unassembled WGS sequence"/>
</dbReference>
<comment type="subcellular location">
    <subcellularLocation>
        <location evidence="1">Cell inner membrane</location>
        <topology evidence="1">Multi-pass membrane protein</topology>
    </subcellularLocation>
</comment>
<evidence type="ECO:0000256" key="4">
    <source>
        <dbReference type="ARBA" id="ARBA00022519"/>
    </source>
</evidence>
<evidence type="ECO:0000313" key="9">
    <source>
        <dbReference type="EMBL" id="STT55089.1"/>
    </source>
</evidence>